<evidence type="ECO:0008006" key="5">
    <source>
        <dbReference type="Google" id="ProtNLM"/>
    </source>
</evidence>
<proteinExistence type="predicted"/>
<organism evidence="3 4">
    <name type="scientific">Peronospora matthiolae</name>
    <dbReference type="NCBI Taxonomy" id="2874970"/>
    <lineage>
        <taxon>Eukaryota</taxon>
        <taxon>Sar</taxon>
        <taxon>Stramenopiles</taxon>
        <taxon>Oomycota</taxon>
        <taxon>Peronosporomycetes</taxon>
        <taxon>Peronosporales</taxon>
        <taxon>Peronosporaceae</taxon>
        <taxon>Peronospora</taxon>
    </lineage>
</organism>
<feature type="transmembrane region" description="Helical" evidence="2">
    <location>
        <begin position="16"/>
        <end position="36"/>
    </location>
</feature>
<comment type="caution">
    <text evidence="3">The sequence shown here is derived from an EMBL/GenBank/DDBJ whole genome shotgun (WGS) entry which is preliminary data.</text>
</comment>
<protein>
    <recommendedName>
        <fullName evidence="5">Peroxisome assembly protein 22</fullName>
    </recommendedName>
</protein>
<evidence type="ECO:0000256" key="1">
    <source>
        <dbReference type="SAM" id="MobiDB-lite"/>
    </source>
</evidence>
<dbReference type="EMBL" id="CAKLBY020000153">
    <property type="protein sequence ID" value="CAK7929720.1"/>
    <property type="molecule type" value="Genomic_DNA"/>
</dbReference>
<evidence type="ECO:0000313" key="3">
    <source>
        <dbReference type="EMBL" id="CAK7929720.1"/>
    </source>
</evidence>
<feature type="region of interest" description="Disordered" evidence="1">
    <location>
        <begin position="42"/>
        <end position="72"/>
    </location>
</feature>
<accession>A0AAV1U5D0</accession>
<evidence type="ECO:0000313" key="4">
    <source>
        <dbReference type="Proteomes" id="UP001162060"/>
    </source>
</evidence>
<evidence type="ECO:0000256" key="2">
    <source>
        <dbReference type="SAM" id="Phobius"/>
    </source>
</evidence>
<feature type="compositionally biased region" description="Low complexity" evidence="1">
    <location>
        <begin position="60"/>
        <end position="72"/>
    </location>
</feature>
<dbReference type="PANTHER" id="PTHR34126">
    <property type="entry name" value="PEROXISOME BIOGENESIS PROTEIN 22"/>
    <property type="match status" value="1"/>
</dbReference>
<keyword evidence="2" id="KW-0472">Membrane</keyword>
<keyword evidence="2" id="KW-0812">Transmembrane</keyword>
<keyword evidence="2" id="KW-1133">Transmembrane helix</keyword>
<reference evidence="3" key="1">
    <citation type="submission" date="2024-01" db="EMBL/GenBank/DDBJ databases">
        <authorList>
            <person name="Webb A."/>
        </authorList>
    </citation>
    <scope>NUCLEOTIDE SEQUENCE</scope>
    <source>
        <strain evidence="3">Pm1</strain>
    </source>
</reference>
<dbReference type="Proteomes" id="UP001162060">
    <property type="component" value="Unassembled WGS sequence"/>
</dbReference>
<dbReference type="GO" id="GO:0007031">
    <property type="term" value="P:peroxisome organization"/>
    <property type="evidence" value="ECO:0007669"/>
    <property type="project" value="InterPro"/>
</dbReference>
<dbReference type="PANTHER" id="PTHR34126:SF1">
    <property type="entry name" value="PEROXISOME BIOGENESIS PROTEIN 22"/>
    <property type="match status" value="1"/>
</dbReference>
<dbReference type="InterPro" id="IPR037485">
    <property type="entry name" value="PEX22"/>
</dbReference>
<sequence length="261" mass="28583">MSAKSPEVVDSMIDESLLGILVILLVLSLSTGYVYLQQLRQGGVQPPPQRRGPNTNVTLSSRTSSTAAAQASAPERALLSSKEFTDRQRRLHLQLPMRNGTRTVTISTEALFQTDKSKALSWTSDDVPALLADLSHVSDVYVLCKVEEEKDTQHMLRVREFLTTHGALQSTDTGGGGVQAHKILFCTTSTGKIAFVRQIEPQVHVDVDAAVVRDLEKHVPRIVHVSTASEETVVPSVPNVIHVGDSFAEYFSLISSLERQK</sequence>
<gene>
    <name evidence="3" type="ORF">PM001_LOCUS14870</name>
</gene>
<name>A0AAV1U5D0_9STRA</name>
<dbReference type="AlphaFoldDB" id="A0AAV1U5D0"/>
<dbReference type="Pfam" id="PF22978">
    <property type="entry name" value="HAD_Pex22"/>
    <property type="match status" value="1"/>
</dbReference>